<dbReference type="AlphaFoldDB" id="A0A521CQ84"/>
<proteinExistence type="inferred from homology"/>
<dbReference type="InterPro" id="IPR000836">
    <property type="entry name" value="PRTase_dom"/>
</dbReference>
<dbReference type="Gene3D" id="3.40.50.2020">
    <property type="match status" value="1"/>
</dbReference>
<dbReference type="PANTHER" id="PTHR47505:SF1">
    <property type="entry name" value="DNA UTILIZATION PROTEIN YHGH"/>
    <property type="match status" value="1"/>
</dbReference>
<dbReference type="PANTHER" id="PTHR47505">
    <property type="entry name" value="DNA UTILIZATION PROTEIN YHGH"/>
    <property type="match status" value="1"/>
</dbReference>
<dbReference type="CDD" id="cd06223">
    <property type="entry name" value="PRTases_typeI"/>
    <property type="match status" value="1"/>
</dbReference>
<gene>
    <name evidence="3" type="ORF">SAMN06265350_104269</name>
</gene>
<evidence type="ECO:0000259" key="2">
    <source>
        <dbReference type="Pfam" id="PF00156"/>
    </source>
</evidence>
<protein>
    <submittedName>
        <fullName evidence="3">ComF family protein</fullName>
    </submittedName>
</protein>
<dbReference type="InterPro" id="IPR029057">
    <property type="entry name" value="PRTase-like"/>
</dbReference>
<comment type="similarity">
    <text evidence="1">Belongs to the ComF/GntX family.</text>
</comment>
<keyword evidence="4" id="KW-1185">Reference proteome</keyword>
<dbReference type="EMBL" id="FXSZ01000004">
    <property type="protein sequence ID" value="SMO61634.1"/>
    <property type="molecule type" value="Genomic_DNA"/>
</dbReference>
<organism evidence="3 4">
    <name type="scientific">Solitalea koreensis</name>
    <dbReference type="NCBI Taxonomy" id="543615"/>
    <lineage>
        <taxon>Bacteria</taxon>
        <taxon>Pseudomonadati</taxon>
        <taxon>Bacteroidota</taxon>
        <taxon>Sphingobacteriia</taxon>
        <taxon>Sphingobacteriales</taxon>
        <taxon>Sphingobacteriaceae</taxon>
        <taxon>Solitalea</taxon>
    </lineage>
</organism>
<reference evidence="3 4" key="1">
    <citation type="submission" date="2017-05" db="EMBL/GenBank/DDBJ databases">
        <authorList>
            <person name="Varghese N."/>
            <person name="Submissions S."/>
        </authorList>
    </citation>
    <scope>NUCLEOTIDE SEQUENCE [LARGE SCALE GENOMIC DNA]</scope>
    <source>
        <strain evidence="3 4">DSM 21342</strain>
    </source>
</reference>
<evidence type="ECO:0000313" key="4">
    <source>
        <dbReference type="Proteomes" id="UP000315971"/>
    </source>
</evidence>
<dbReference type="SUPFAM" id="SSF53271">
    <property type="entry name" value="PRTase-like"/>
    <property type="match status" value="1"/>
</dbReference>
<name>A0A521CQ84_9SPHI</name>
<feature type="domain" description="Phosphoribosyltransferase" evidence="2">
    <location>
        <begin position="175"/>
        <end position="226"/>
    </location>
</feature>
<dbReference type="RefSeq" id="WP_142603309.1">
    <property type="nucleotide sequence ID" value="NZ_FXSZ01000004.1"/>
</dbReference>
<accession>A0A521CQ84</accession>
<dbReference type="InterPro" id="IPR051910">
    <property type="entry name" value="ComF/GntX_DNA_util-trans"/>
</dbReference>
<evidence type="ECO:0000313" key="3">
    <source>
        <dbReference type="EMBL" id="SMO61634.1"/>
    </source>
</evidence>
<evidence type="ECO:0000256" key="1">
    <source>
        <dbReference type="ARBA" id="ARBA00008007"/>
    </source>
</evidence>
<dbReference type="Pfam" id="PF00156">
    <property type="entry name" value="Pribosyltran"/>
    <property type="match status" value="1"/>
</dbReference>
<dbReference type="Proteomes" id="UP000315971">
    <property type="component" value="Unassembled WGS sequence"/>
</dbReference>
<sequence>MIKTYLSDFAALLFPELCQACGNNLFRGEELICTYCLHNLPYTNFHHDPENAVAKQFWGKVHIENAAACFYFRKGGKVQNLLHQLKYKGNKAIGEKIGKIYGHQLKLSNAFKNIDLIIPVPLHQSKLKIRGYNQANSFAQGLSTSMNLEINENVLKKILATETQTRKNRFQRFENVENIFAVDNPEFVKGKHILIADDVVTTGSTLQSCAEVLLNAGCKKVSIVVISYAK</sequence>
<dbReference type="OrthoDB" id="9779910at2"/>